<evidence type="ECO:0000313" key="2">
    <source>
        <dbReference type="EMBL" id="OXU28556.1"/>
    </source>
</evidence>
<evidence type="ECO:0000256" key="1">
    <source>
        <dbReference type="SAM" id="MobiDB-lite"/>
    </source>
</evidence>
<comment type="caution">
    <text evidence="2">The sequence shown here is derived from an EMBL/GenBank/DDBJ whole genome shotgun (WGS) entry which is preliminary data.</text>
</comment>
<evidence type="ECO:0000313" key="3">
    <source>
        <dbReference type="Proteomes" id="UP000215335"/>
    </source>
</evidence>
<organism evidence="2 3">
    <name type="scientific">Trichomalopsis sarcophagae</name>
    <dbReference type="NCBI Taxonomy" id="543379"/>
    <lineage>
        <taxon>Eukaryota</taxon>
        <taxon>Metazoa</taxon>
        <taxon>Ecdysozoa</taxon>
        <taxon>Arthropoda</taxon>
        <taxon>Hexapoda</taxon>
        <taxon>Insecta</taxon>
        <taxon>Pterygota</taxon>
        <taxon>Neoptera</taxon>
        <taxon>Endopterygota</taxon>
        <taxon>Hymenoptera</taxon>
        <taxon>Apocrita</taxon>
        <taxon>Proctotrupomorpha</taxon>
        <taxon>Chalcidoidea</taxon>
        <taxon>Pteromalidae</taxon>
        <taxon>Pteromalinae</taxon>
        <taxon>Trichomalopsis</taxon>
    </lineage>
</organism>
<name>A0A232FCK9_9HYME</name>
<sequence>MQPGPEHREPVEFRISRDAAETSRRGINSEKDTKMKVVILLLTLLSGALAYQSRGWRPPGPAFNPARLQQQRIRPALTYGPPTHSGIPTTGRPLPEPTTTTTERSIEQTTPTTSVLVPEPGTAGTTEEFDSNPALAIANSFAFNRPIYVYNAGFPFHPAYTFLPQ</sequence>
<feature type="compositionally biased region" description="Low complexity" evidence="1">
    <location>
        <begin position="88"/>
        <end position="113"/>
    </location>
</feature>
<feature type="region of interest" description="Disordered" evidence="1">
    <location>
        <begin position="77"/>
        <end position="129"/>
    </location>
</feature>
<gene>
    <name evidence="2" type="ORF">TSAR_010406</name>
</gene>
<protein>
    <submittedName>
        <fullName evidence="2">Uncharacterized protein</fullName>
    </submittedName>
</protein>
<proteinExistence type="predicted"/>
<dbReference type="AlphaFoldDB" id="A0A232FCK9"/>
<keyword evidence="3" id="KW-1185">Reference proteome</keyword>
<feature type="region of interest" description="Disordered" evidence="1">
    <location>
        <begin position="1"/>
        <end position="28"/>
    </location>
</feature>
<reference evidence="2 3" key="1">
    <citation type="journal article" date="2017" name="Curr. Biol.">
        <title>The Evolution of Venom by Co-option of Single-Copy Genes.</title>
        <authorList>
            <person name="Martinson E.O."/>
            <person name="Mrinalini"/>
            <person name="Kelkar Y.D."/>
            <person name="Chang C.H."/>
            <person name="Werren J.H."/>
        </authorList>
    </citation>
    <scope>NUCLEOTIDE SEQUENCE [LARGE SCALE GENOMIC DNA]</scope>
    <source>
        <strain evidence="2 3">Alberta</strain>
        <tissue evidence="2">Whole body</tissue>
    </source>
</reference>
<accession>A0A232FCK9</accession>
<dbReference type="Proteomes" id="UP000215335">
    <property type="component" value="Unassembled WGS sequence"/>
</dbReference>
<dbReference type="EMBL" id="NNAY01000416">
    <property type="protein sequence ID" value="OXU28556.1"/>
    <property type="molecule type" value="Genomic_DNA"/>
</dbReference>
<dbReference type="OrthoDB" id="7694229at2759"/>